<comment type="caution">
    <text evidence="1">The sequence shown here is derived from an EMBL/GenBank/DDBJ whole genome shotgun (WGS) entry which is preliminary data.</text>
</comment>
<name>A0ACB9YQJ5_9PEZI</name>
<evidence type="ECO:0000313" key="1">
    <source>
        <dbReference type="EMBL" id="KAI4861223.1"/>
    </source>
</evidence>
<protein>
    <submittedName>
        <fullName evidence="1">Proline iminopeptidase</fullName>
    </submittedName>
</protein>
<organism evidence="1 2">
    <name type="scientific">Hypoxylon rubiginosum</name>
    <dbReference type="NCBI Taxonomy" id="110542"/>
    <lineage>
        <taxon>Eukaryota</taxon>
        <taxon>Fungi</taxon>
        <taxon>Dikarya</taxon>
        <taxon>Ascomycota</taxon>
        <taxon>Pezizomycotina</taxon>
        <taxon>Sordariomycetes</taxon>
        <taxon>Xylariomycetidae</taxon>
        <taxon>Xylariales</taxon>
        <taxon>Hypoxylaceae</taxon>
        <taxon>Hypoxylon</taxon>
    </lineage>
</organism>
<reference evidence="1 2" key="1">
    <citation type="journal article" date="2022" name="New Phytol.">
        <title>Ecological generalism drives hyperdiversity of secondary metabolite gene clusters in xylarialean endophytes.</title>
        <authorList>
            <person name="Franco M.E.E."/>
            <person name="Wisecaver J.H."/>
            <person name="Arnold A.E."/>
            <person name="Ju Y.M."/>
            <person name="Slot J.C."/>
            <person name="Ahrendt S."/>
            <person name="Moore L.P."/>
            <person name="Eastman K.E."/>
            <person name="Scott K."/>
            <person name="Konkel Z."/>
            <person name="Mondo S.J."/>
            <person name="Kuo A."/>
            <person name="Hayes R.D."/>
            <person name="Haridas S."/>
            <person name="Andreopoulos B."/>
            <person name="Riley R."/>
            <person name="LaButti K."/>
            <person name="Pangilinan J."/>
            <person name="Lipzen A."/>
            <person name="Amirebrahimi M."/>
            <person name="Yan J."/>
            <person name="Adam C."/>
            <person name="Keymanesh K."/>
            <person name="Ng V."/>
            <person name="Louie K."/>
            <person name="Northen T."/>
            <person name="Drula E."/>
            <person name="Henrissat B."/>
            <person name="Hsieh H.M."/>
            <person name="Youens-Clark K."/>
            <person name="Lutzoni F."/>
            <person name="Miadlikowska J."/>
            <person name="Eastwood D.C."/>
            <person name="Hamelin R.C."/>
            <person name="Grigoriev I.V."/>
            <person name="U'Ren J.M."/>
        </authorList>
    </citation>
    <scope>NUCLEOTIDE SEQUENCE [LARGE SCALE GENOMIC DNA]</scope>
    <source>
        <strain evidence="1 2">CBS 119005</strain>
    </source>
</reference>
<proteinExistence type="predicted"/>
<evidence type="ECO:0000313" key="2">
    <source>
        <dbReference type="Proteomes" id="UP001497700"/>
    </source>
</evidence>
<dbReference type="Proteomes" id="UP001497700">
    <property type="component" value="Unassembled WGS sequence"/>
</dbReference>
<sequence>MADRPTLEGEISFQAPGAAEPGKTWYKIIGKLESTPLIALHGGPGTGYEYMDPLIDLYDKHGIPIIFYDQVGCGRSTHYRERMGDGSFWTFDLFIEELDNLVDHLELRQKGFYILGQSWGGMLGAAYATRCPRGLKKLILAGSPASIPLYAKAANYLLSQLPPDVRDTLQECIEKGDFESPEYQAASLVFYKRHFCRIYPFPEPIQIGFKNLEDDPTAYLTMQGPSEFVINGTFKDWEGWKGAHNIKAETLLLNGRYDEAMDSCIEPWFKTIPKVKWAILENSAHMTHWEERERFMQLCGAFLTDSLNK</sequence>
<dbReference type="EMBL" id="MU393558">
    <property type="protein sequence ID" value="KAI4861223.1"/>
    <property type="molecule type" value="Genomic_DNA"/>
</dbReference>
<keyword evidence="2" id="KW-1185">Reference proteome</keyword>
<accession>A0ACB9YQJ5</accession>
<gene>
    <name evidence="1" type="ORF">F4820DRAFT_73818</name>
</gene>